<feature type="transmembrane region" description="Helical" evidence="8">
    <location>
        <begin position="432"/>
        <end position="451"/>
    </location>
</feature>
<feature type="transmembrane region" description="Helical" evidence="8">
    <location>
        <begin position="93"/>
        <end position="112"/>
    </location>
</feature>
<gene>
    <name evidence="10" type="ORF">AMAG_07696</name>
</gene>
<evidence type="ECO:0000259" key="9">
    <source>
        <dbReference type="PROSITE" id="PS50850"/>
    </source>
</evidence>
<dbReference type="PROSITE" id="PS50850">
    <property type="entry name" value="MFS"/>
    <property type="match status" value="1"/>
</dbReference>
<dbReference type="AlphaFoldDB" id="A0A0L0SJE8"/>
<dbReference type="GO" id="GO:0016020">
    <property type="term" value="C:membrane"/>
    <property type="evidence" value="ECO:0007669"/>
    <property type="project" value="UniProtKB-SubCell"/>
</dbReference>
<comment type="subcellular location">
    <subcellularLocation>
        <location evidence="1">Membrane</location>
        <topology evidence="1">Multi-pass membrane protein</topology>
    </subcellularLocation>
</comment>
<dbReference type="InterPro" id="IPR003663">
    <property type="entry name" value="Sugar/inositol_transpt"/>
</dbReference>
<dbReference type="EMBL" id="GG745340">
    <property type="protein sequence ID" value="KNE62480.1"/>
    <property type="molecule type" value="Genomic_DNA"/>
</dbReference>
<dbReference type="InterPro" id="IPR020846">
    <property type="entry name" value="MFS_dom"/>
</dbReference>
<feature type="transmembrane region" description="Helical" evidence="8">
    <location>
        <begin position="348"/>
        <end position="374"/>
    </location>
</feature>
<dbReference type="InterPro" id="IPR005829">
    <property type="entry name" value="Sugar_transporter_CS"/>
</dbReference>
<proteinExistence type="inferred from homology"/>
<dbReference type="GO" id="GO:0005351">
    <property type="term" value="F:carbohydrate:proton symporter activity"/>
    <property type="evidence" value="ECO:0007669"/>
    <property type="project" value="TreeGrafter"/>
</dbReference>
<feature type="transmembrane region" description="Helical" evidence="8">
    <location>
        <begin position="194"/>
        <end position="214"/>
    </location>
</feature>
<dbReference type="STRING" id="578462.A0A0L0SJE8"/>
<dbReference type="InterPro" id="IPR036259">
    <property type="entry name" value="MFS_trans_sf"/>
</dbReference>
<dbReference type="Gene3D" id="1.20.1250.20">
    <property type="entry name" value="MFS general substrate transporter like domains"/>
    <property type="match status" value="1"/>
</dbReference>
<dbReference type="SUPFAM" id="SSF103473">
    <property type="entry name" value="MFS general substrate transporter"/>
    <property type="match status" value="1"/>
</dbReference>
<dbReference type="NCBIfam" id="TIGR00879">
    <property type="entry name" value="SP"/>
    <property type="match status" value="1"/>
</dbReference>
<dbReference type="InterPro" id="IPR005828">
    <property type="entry name" value="MFS_sugar_transport-like"/>
</dbReference>
<evidence type="ECO:0000256" key="1">
    <source>
        <dbReference type="ARBA" id="ARBA00004141"/>
    </source>
</evidence>
<dbReference type="Pfam" id="PF00083">
    <property type="entry name" value="Sugar_tr"/>
    <property type="match status" value="1"/>
</dbReference>
<feature type="transmembrane region" description="Helical" evidence="8">
    <location>
        <begin position="322"/>
        <end position="341"/>
    </location>
</feature>
<keyword evidence="6 8" id="KW-0472">Membrane</keyword>
<dbReference type="FunFam" id="1.20.1250.20:FF:000134">
    <property type="entry name" value="MFS sugar transporter protein"/>
    <property type="match status" value="1"/>
</dbReference>
<evidence type="ECO:0000313" key="10">
    <source>
        <dbReference type="EMBL" id="KNE62480.1"/>
    </source>
</evidence>
<feature type="transmembrane region" description="Helical" evidence="8">
    <location>
        <begin position="7"/>
        <end position="31"/>
    </location>
</feature>
<evidence type="ECO:0000256" key="5">
    <source>
        <dbReference type="ARBA" id="ARBA00022989"/>
    </source>
</evidence>
<feature type="transmembrane region" description="Helical" evidence="8">
    <location>
        <begin position="394"/>
        <end position="420"/>
    </location>
</feature>
<feature type="domain" description="Major facilitator superfamily (MFS) profile" evidence="9">
    <location>
        <begin position="9"/>
        <end position="485"/>
    </location>
</feature>
<dbReference type="eggNOG" id="KOG0254">
    <property type="taxonomic scope" value="Eukaryota"/>
</dbReference>
<evidence type="ECO:0000256" key="2">
    <source>
        <dbReference type="ARBA" id="ARBA00010992"/>
    </source>
</evidence>
<dbReference type="Proteomes" id="UP000054350">
    <property type="component" value="Unassembled WGS sequence"/>
</dbReference>
<reference evidence="10 11" key="1">
    <citation type="submission" date="2009-11" db="EMBL/GenBank/DDBJ databases">
        <title>Annotation of Allomyces macrogynus ATCC 38327.</title>
        <authorList>
            <consortium name="The Broad Institute Genome Sequencing Platform"/>
            <person name="Russ C."/>
            <person name="Cuomo C."/>
            <person name="Burger G."/>
            <person name="Gray M.W."/>
            <person name="Holland P.W.H."/>
            <person name="King N."/>
            <person name="Lang F.B.F."/>
            <person name="Roger A.J."/>
            <person name="Ruiz-Trillo I."/>
            <person name="Young S.K."/>
            <person name="Zeng Q."/>
            <person name="Gargeya S."/>
            <person name="Fitzgerald M."/>
            <person name="Haas B."/>
            <person name="Abouelleil A."/>
            <person name="Alvarado L."/>
            <person name="Arachchi H.M."/>
            <person name="Berlin A."/>
            <person name="Chapman S.B."/>
            <person name="Gearin G."/>
            <person name="Goldberg J."/>
            <person name="Griggs A."/>
            <person name="Gujja S."/>
            <person name="Hansen M."/>
            <person name="Heiman D."/>
            <person name="Howarth C."/>
            <person name="Larimer J."/>
            <person name="Lui A."/>
            <person name="MacDonald P.J.P."/>
            <person name="McCowen C."/>
            <person name="Montmayeur A."/>
            <person name="Murphy C."/>
            <person name="Neiman D."/>
            <person name="Pearson M."/>
            <person name="Priest M."/>
            <person name="Roberts A."/>
            <person name="Saif S."/>
            <person name="Shea T."/>
            <person name="Sisk P."/>
            <person name="Stolte C."/>
            <person name="Sykes S."/>
            <person name="Wortman J."/>
            <person name="Nusbaum C."/>
            <person name="Birren B."/>
        </authorList>
    </citation>
    <scope>NUCLEOTIDE SEQUENCE [LARGE SCALE GENOMIC DNA]</scope>
    <source>
        <strain evidence="10 11">ATCC 38327</strain>
    </source>
</reference>
<dbReference type="PANTHER" id="PTHR48022">
    <property type="entry name" value="PLASTIDIC GLUCOSE TRANSPORTER 4"/>
    <property type="match status" value="1"/>
</dbReference>
<keyword evidence="4 8" id="KW-0812">Transmembrane</keyword>
<dbReference type="OrthoDB" id="6612291at2759"/>
<keyword evidence="5 8" id="KW-1133">Transmembrane helix</keyword>
<reference evidence="11" key="2">
    <citation type="submission" date="2009-11" db="EMBL/GenBank/DDBJ databases">
        <title>The Genome Sequence of Allomyces macrogynus strain ATCC 38327.</title>
        <authorList>
            <consortium name="The Broad Institute Genome Sequencing Platform"/>
            <person name="Russ C."/>
            <person name="Cuomo C."/>
            <person name="Shea T."/>
            <person name="Young S.K."/>
            <person name="Zeng Q."/>
            <person name="Koehrsen M."/>
            <person name="Haas B."/>
            <person name="Borodovsky M."/>
            <person name="Guigo R."/>
            <person name="Alvarado L."/>
            <person name="Berlin A."/>
            <person name="Borenstein D."/>
            <person name="Chen Z."/>
            <person name="Engels R."/>
            <person name="Freedman E."/>
            <person name="Gellesch M."/>
            <person name="Goldberg J."/>
            <person name="Griggs A."/>
            <person name="Gujja S."/>
            <person name="Heiman D."/>
            <person name="Hepburn T."/>
            <person name="Howarth C."/>
            <person name="Jen D."/>
            <person name="Larson L."/>
            <person name="Lewis B."/>
            <person name="Mehta T."/>
            <person name="Park D."/>
            <person name="Pearson M."/>
            <person name="Roberts A."/>
            <person name="Saif S."/>
            <person name="Shenoy N."/>
            <person name="Sisk P."/>
            <person name="Stolte C."/>
            <person name="Sykes S."/>
            <person name="Walk T."/>
            <person name="White J."/>
            <person name="Yandava C."/>
            <person name="Burger G."/>
            <person name="Gray M.W."/>
            <person name="Holland P.W.H."/>
            <person name="King N."/>
            <person name="Lang F.B.F."/>
            <person name="Roger A.J."/>
            <person name="Ruiz-Trillo I."/>
            <person name="Lander E."/>
            <person name="Nusbaum C."/>
        </authorList>
    </citation>
    <scope>NUCLEOTIDE SEQUENCE [LARGE SCALE GENOMIC DNA]</scope>
    <source>
        <strain evidence="11">ATCC 38327</strain>
    </source>
</reference>
<keyword evidence="3 7" id="KW-0813">Transport</keyword>
<feature type="transmembrane region" description="Helical" evidence="8">
    <location>
        <begin position="65"/>
        <end position="86"/>
    </location>
</feature>
<keyword evidence="11" id="KW-1185">Reference proteome</keyword>
<dbReference type="InterPro" id="IPR050360">
    <property type="entry name" value="MFS_Sugar_Transporters"/>
</dbReference>
<feature type="transmembrane region" description="Helical" evidence="8">
    <location>
        <begin position="281"/>
        <end position="302"/>
    </location>
</feature>
<evidence type="ECO:0000256" key="4">
    <source>
        <dbReference type="ARBA" id="ARBA00022692"/>
    </source>
</evidence>
<feature type="transmembrane region" description="Helical" evidence="8">
    <location>
        <begin position="463"/>
        <end position="481"/>
    </location>
</feature>
<comment type="similarity">
    <text evidence="2 7">Belongs to the major facilitator superfamily. Sugar transporter (TC 2.A.1.1) family.</text>
</comment>
<evidence type="ECO:0000256" key="8">
    <source>
        <dbReference type="SAM" id="Phobius"/>
    </source>
</evidence>
<dbReference type="PANTHER" id="PTHR48022:SF2">
    <property type="entry name" value="PLASTIDIC GLUCOSE TRANSPORTER 4"/>
    <property type="match status" value="1"/>
</dbReference>
<evidence type="ECO:0000256" key="6">
    <source>
        <dbReference type="ARBA" id="ARBA00023136"/>
    </source>
</evidence>
<evidence type="ECO:0000256" key="7">
    <source>
        <dbReference type="RuleBase" id="RU003346"/>
    </source>
</evidence>
<dbReference type="VEuPathDB" id="FungiDB:AMAG_07696"/>
<sequence>MVQWYSWFVSFTAALGGFLFGYEVGIINSVLEMDQFRVFFGMSDLGSDMTTLTDTASAKDYKAQITSFFLLGCIPGALFIAVAADYLGRKKSIWLGSLLFSVGALIQSLVAAESVPARVHTIMAGRFIGGSGVGILSMSVPLYIAEMAPTDMRGRLTSVQQLMITIGIAVASIINAIIIGAFDGAPKDDNKPWRLALGIQAGPGFLLFLMLFFLPESPRWLMFRDRESDALTALAKLRQSEQASPAVQAEYKEYKDSIEAERQIGTASWSELRRPGIFNRLVLGVVLQFFQQWTGINAVMYYSSSLFIGMGIPKATATTVNVVVQALVNVLFTLPGMYLIERAGRKKLLVWGGLGMAAFMWGLVLFVNLFASNLPVAVADIKEGMEIPGNAKTFSILAAICMYCYVACFASTWGPVVWVYQSEIFPLRIRGKGTGIATASNWINNFILSYVWPYAEALGANQYIVFGTTGLAMAAFVQFFVPETKGKSLEHMDEVFGFTSNEAADLKA</sequence>
<protein>
    <submittedName>
        <fullName evidence="10">Sugar porter (SP) family MFS transporter</fullName>
    </submittedName>
</protein>
<evidence type="ECO:0000313" key="11">
    <source>
        <dbReference type="Proteomes" id="UP000054350"/>
    </source>
</evidence>
<name>A0A0L0SJE8_ALLM3</name>
<organism evidence="10 11">
    <name type="scientific">Allomyces macrogynus (strain ATCC 38327)</name>
    <name type="common">Allomyces javanicus var. macrogynus</name>
    <dbReference type="NCBI Taxonomy" id="578462"/>
    <lineage>
        <taxon>Eukaryota</taxon>
        <taxon>Fungi</taxon>
        <taxon>Fungi incertae sedis</taxon>
        <taxon>Blastocladiomycota</taxon>
        <taxon>Blastocladiomycetes</taxon>
        <taxon>Blastocladiales</taxon>
        <taxon>Blastocladiaceae</taxon>
        <taxon>Allomyces</taxon>
    </lineage>
</organism>
<evidence type="ECO:0000256" key="3">
    <source>
        <dbReference type="ARBA" id="ARBA00022448"/>
    </source>
</evidence>
<feature type="transmembrane region" description="Helical" evidence="8">
    <location>
        <begin position="124"/>
        <end position="144"/>
    </location>
</feature>
<dbReference type="PRINTS" id="PR00171">
    <property type="entry name" value="SUGRTRNSPORT"/>
</dbReference>
<accession>A0A0L0SJE8</accession>
<feature type="transmembrane region" description="Helical" evidence="8">
    <location>
        <begin position="164"/>
        <end position="182"/>
    </location>
</feature>
<dbReference type="PROSITE" id="PS00216">
    <property type="entry name" value="SUGAR_TRANSPORT_1"/>
    <property type="match status" value="2"/>
</dbReference>